<dbReference type="EC" id="1.6.5.5" evidence="4"/>
<dbReference type="KEGG" id="tsv:DSM104635_03889"/>
<dbReference type="InterPro" id="IPR013154">
    <property type="entry name" value="ADH-like_N"/>
</dbReference>
<dbReference type="FunFam" id="3.40.50.720:FF:000053">
    <property type="entry name" value="Quinone oxidoreductase 1"/>
    <property type="match status" value="1"/>
</dbReference>
<dbReference type="EMBL" id="CP047045">
    <property type="protein sequence ID" value="QGZ97024.1"/>
    <property type="molecule type" value="Genomic_DNA"/>
</dbReference>
<keyword evidence="1" id="KW-0521">NADP</keyword>
<feature type="domain" description="Enoyl reductase (ER)" evidence="3">
    <location>
        <begin position="10"/>
        <end position="321"/>
    </location>
</feature>
<keyword evidence="2 4" id="KW-0560">Oxidoreductase</keyword>
<evidence type="ECO:0000256" key="2">
    <source>
        <dbReference type="ARBA" id="ARBA00023002"/>
    </source>
</evidence>
<dbReference type="GO" id="GO:0070402">
    <property type="term" value="F:NADPH binding"/>
    <property type="evidence" value="ECO:0007669"/>
    <property type="project" value="TreeGrafter"/>
</dbReference>
<gene>
    <name evidence="4" type="primary">qorA_4</name>
    <name evidence="4" type="ORF">DSM104635_03889</name>
</gene>
<dbReference type="Gene3D" id="3.40.50.720">
    <property type="entry name" value="NAD(P)-binding Rossmann-like Domain"/>
    <property type="match status" value="1"/>
</dbReference>
<dbReference type="RefSeq" id="WP_158767858.1">
    <property type="nucleotide sequence ID" value="NZ_CP047045.1"/>
</dbReference>
<dbReference type="InterPro" id="IPR036291">
    <property type="entry name" value="NAD(P)-bd_dom_sf"/>
</dbReference>
<protein>
    <submittedName>
        <fullName evidence="4">Quinone oxidoreductase 1</fullName>
        <ecNumber evidence="4">1.6.5.5</ecNumber>
    </submittedName>
</protein>
<dbReference type="Proteomes" id="UP000431269">
    <property type="component" value="Chromosome"/>
</dbReference>
<dbReference type="Pfam" id="PF00107">
    <property type="entry name" value="ADH_zinc_N"/>
    <property type="match status" value="1"/>
</dbReference>
<organism evidence="4 5">
    <name type="scientific">Terricaulis silvestris</name>
    <dbReference type="NCBI Taxonomy" id="2686094"/>
    <lineage>
        <taxon>Bacteria</taxon>
        <taxon>Pseudomonadati</taxon>
        <taxon>Pseudomonadota</taxon>
        <taxon>Alphaproteobacteria</taxon>
        <taxon>Caulobacterales</taxon>
        <taxon>Caulobacteraceae</taxon>
        <taxon>Terricaulis</taxon>
    </lineage>
</organism>
<name>A0A6I6MXB9_9CAUL</name>
<dbReference type="GO" id="GO:0003960">
    <property type="term" value="F:quinone reductase (NADPH) activity"/>
    <property type="evidence" value="ECO:0007669"/>
    <property type="project" value="UniProtKB-EC"/>
</dbReference>
<dbReference type="PANTHER" id="PTHR48106">
    <property type="entry name" value="QUINONE OXIDOREDUCTASE PIG3-RELATED"/>
    <property type="match status" value="1"/>
</dbReference>
<dbReference type="CDD" id="cd05286">
    <property type="entry name" value="QOR2"/>
    <property type="match status" value="1"/>
</dbReference>
<evidence type="ECO:0000259" key="3">
    <source>
        <dbReference type="SMART" id="SM00829"/>
    </source>
</evidence>
<accession>A0A6I6MXB9</accession>
<dbReference type="SMART" id="SM00829">
    <property type="entry name" value="PKS_ER"/>
    <property type="match status" value="1"/>
</dbReference>
<dbReference type="PANTHER" id="PTHR48106:SF13">
    <property type="entry name" value="QUINONE OXIDOREDUCTASE-RELATED"/>
    <property type="match status" value="1"/>
</dbReference>
<reference evidence="5" key="1">
    <citation type="submission" date="2019-12" db="EMBL/GenBank/DDBJ databases">
        <title>Complete genome of Terracaulis silvestris 0127_4.</title>
        <authorList>
            <person name="Vieira S."/>
            <person name="Riedel T."/>
            <person name="Sproer C."/>
            <person name="Pascual J."/>
            <person name="Boedeker C."/>
            <person name="Overmann J."/>
        </authorList>
    </citation>
    <scope>NUCLEOTIDE SEQUENCE [LARGE SCALE GENOMIC DNA]</scope>
    <source>
        <strain evidence="5">0127_4</strain>
    </source>
</reference>
<dbReference type="AlphaFoldDB" id="A0A6I6MXB9"/>
<dbReference type="GO" id="GO:0035925">
    <property type="term" value="F:mRNA 3'-UTR AU-rich region binding"/>
    <property type="evidence" value="ECO:0007669"/>
    <property type="project" value="TreeGrafter"/>
</dbReference>
<dbReference type="Pfam" id="PF08240">
    <property type="entry name" value="ADH_N"/>
    <property type="match status" value="1"/>
</dbReference>
<dbReference type="Gene3D" id="3.90.180.10">
    <property type="entry name" value="Medium-chain alcohol dehydrogenases, catalytic domain"/>
    <property type="match status" value="1"/>
</dbReference>
<evidence type="ECO:0000313" key="4">
    <source>
        <dbReference type="EMBL" id="QGZ97024.1"/>
    </source>
</evidence>
<dbReference type="SUPFAM" id="SSF51735">
    <property type="entry name" value="NAD(P)-binding Rossmann-fold domains"/>
    <property type="match status" value="1"/>
</dbReference>
<dbReference type="SUPFAM" id="SSF50129">
    <property type="entry name" value="GroES-like"/>
    <property type="match status" value="1"/>
</dbReference>
<proteinExistence type="predicted"/>
<dbReference type="InterPro" id="IPR013149">
    <property type="entry name" value="ADH-like_C"/>
</dbReference>
<dbReference type="InterPro" id="IPR011032">
    <property type="entry name" value="GroES-like_sf"/>
</dbReference>
<sequence>MKAIRIERHGGPEVMALADVATPEPSPHEVRVRNHAIGVNFIDTYHRTGLYKIPLPSGLGQEGAGVVDAIGADVTRFKVGDRIGYCTGPIGSYSEMHVVRDDRAVQLPEAVSFDVAAASMLKGMTARYLLRKTFRVERDHVVVIHAAAGGVGQIAVQWAKHLGATVIAIVGGDEKADIVRALGADHVIVTPRENIAERVRALTDGKGAHVVYDSVGKDTFLASLDSLRPLGMLVSFGNASGPPPDINPLVLSQKGSLFLTRPTLFHYTATTKKLDKTAAGLFAVLESGAVKIAAPARYPLADAAQAHRDLEGRKTTGSLVLAP</sequence>
<dbReference type="InterPro" id="IPR020843">
    <property type="entry name" value="ER"/>
</dbReference>
<dbReference type="InterPro" id="IPR047618">
    <property type="entry name" value="QOR-like"/>
</dbReference>
<dbReference type="NCBIfam" id="NF008024">
    <property type="entry name" value="PRK10754.1"/>
    <property type="match status" value="1"/>
</dbReference>
<dbReference type="GO" id="GO:0005829">
    <property type="term" value="C:cytosol"/>
    <property type="evidence" value="ECO:0007669"/>
    <property type="project" value="TreeGrafter"/>
</dbReference>
<keyword evidence="5" id="KW-1185">Reference proteome</keyword>
<evidence type="ECO:0000313" key="5">
    <source>
        <dbReference type="Proteomes" id="UP000431269"/>
    </source>
</evidence>
<evidence type="ECO:0000256" key="1">
    <source>
        <dbReference type="ARBA" id="ARBA00022857"/>
    </source>
</evidence>